<sequence>MGRNQLPIPRNNNPYPNTLARSLAEAQIERVRCAAQPLSGVRLRPRSRLLHSLSTQEHTCLELSEPNMCEYCRRASVPLASVSRPPGYPTGPYPLTVNNPAESGAMTDDGDETAPGLVESVEVEQKREIWPLSSDCVFYITTSEDRLIGPFLFTSVPSKSFGLRIQLTIATGTSMTTLSSAGKIE</sequence>
<dbReference type="AlphaFoldDB" id="A0A8E0VPH3"/>
<organism evidence="1 2">
    <name type="scientific">Fasciolopsis buskii</name>
    <dbReference type="NCBI Taxonomy" id="27845"/>
    <lineage>
        <taxon>Eukaryota</taxon>
        <taxon>Metazoa</taxon>
        <taxon>Spiralia</taxon>
        <taxon>Lophotrochozoa</taxon>
        <taxon>Platyhelminthes</taxon>
        <taxon>Trematoda</taxon>
        <taxon>Digenea</taxon>
        <taxon>Plagiorchiida</taxon>
        <taxon>Echinostomata</taxon>
        <taxon>Echinostomatoidea</taxon>
        <taxon>Fasciolidae</taxon>
        <taxon>Fasciolopsis</taxon>
    </lineage>
</organism>
<dbReference type="EMBL" id="LUCM01002582">
    <property type="protein sequence ID" value="KAA0197125.1"/>
    <property type="molecule type" value="Genomic_DNA"/>
</dbReference>
<proteinExistence type="predicted"/>
<evidence type="ECO:0000313" key="1">
    <source>
        <dbReference type="EMBL" id="KAA0197125.1"/>
    </source>
</evidence>
<name>A0A8E0VPH3_9TREM</name>
<gene>
    <name evidence="1" type="ORF">FBUS_04228</name>
</gene>
<protein>
    <submittedName>
        <fullName evidence="1">Uncharacterized protein</fullName>
    </submittedName>
</protein>
<reference evidence="1" key="1">
    <citation type="submission" date="2019-05" db="EMBL/GenBank/DDBJ databases">
        <title>Annotation for the trematode Fasciolopsis buski.</title>
        <authorList>
            <person name="Choi Y.-J."/>
        </authorList>
    </citation>
    <scope>NUCLEOTIDE SEQUENCE</scope>
    <source>
        <strain evidence="1">HT</strain>
        <tissue evidence="1">Whole worm</tissue>
    </source>
</reference>
<keyword evidence="2" id="KW-1185">Reference proteome</keyword>
<accession>A0A8E0VPH3</accession>
<evidence type="ECO:0000313" key="2">
    <source>
        <dbReference type="Proteomes" id="UP000728185"/>
    </source>
</evidence>
<dbReference type="Proteomes" id="UP000728185">
    <property type="component" value="Unassembled WGS sequence"/>
</dbReference>
<dbReference type="OrthoDB" id="6276303at2759"/>
<comment type="caution">
    <text evidence="1">The sequence shown here is derived from an EMBL/GenBank/DDBJ whole genome shotgun (WGS) entry which is preliminary data.</text>
</comment>